<dbReference type="Pfam" id="PF21796">
    <property type="entry name" value="Cac1_C"/>
    <property type="match status" value="1"/>
</dbReference>
<evidence type="ECO:0000259" key="7">
    <source>
        <dbReference type="Pfam" id="PF21796"/>
    </source>
</evidence>
<dbReference type="AlphaFoldDB" id="A0AAF0EL74"/>
<dbReference type="GO" id="GO:0006334">
    <property type="term" value="P:nucleosome assembly"/>
    <property type="evidence" value="ECO:0007669"/>
    <property type="project" value="TreeGrafter"/>
</dbReference>
<organism evidence="8 9">
    <name type="scientific">Malassezia nana</name>
    <dbReference type="NCBI Taxonomy" id="180528"/>
    <lineage>
        <taxon>Eukaryota</taxon>
        <taxon>Fungi</taxon>
        <taxon>Dikarya</taxon>
        <taxon>Basidiomycota</taxon>
        <taxon>Ustilaginomycotina</taxon>
        <taxon>Malasseziomycetes</taxon>
        <taxon>Malasseziales</taxon>
        <taxon>Malasseziaceae</taxon>
        <taxon>Malassezia</taxon>
    </lineage>
</organism>
<dbReference type="GO" id="GO:0006281">
    <property type="term" value="P:DNA repair"/>
    <property type="evidence" value="ECO:0007669"/>
    <property type="project" value="UniProtKB-KW"/>
</dbReference>
<comment type="subcellular location">
    <subcellularLocation>
        <location evidence="1">Nucleus</location>
    </subcellularLocation>
</comment>
<dbReference type="EMBL" id="CP119895">
    <property type="protein sequence ID" value="WFD27433.1"/>
    <property type="molecule type" value="Genomic_DNA"/>
</dbReference>
<feature type="domain" description="Chromatin assembly factor 1 subunit Cac1-like C-terminal" evidence="7">
    <location>
        <begin position="646"/>
        <end position="704"/>
    </location>
</feature>
<gene>
    <name evidence="8" type="ORF">MNAN1_002429</name>
</gene>
<evidence type="ECO:0000256" key="2">
    <source>
        <dbReference type="ARBA" id="ARBA00022763"/>
    </source>
</evidence>
<dbReference type="GO" id="GO:0005634">
    <property type="term" value="C:nucleus"/>
    <property type="evidence" value="ECO:0007669"/>
    <property type="project" value="UniProtKB-SubCell"/>
</dbReference>
<evidence type="ECO:0008006" key="10">
    <source>
        <dbReference type="Google" id="ProtNLM"/>
    </source>
</evidence>
<protein>
    <recommendedName>
        <fullName evidence="10">Chromatin assembly factor 1 subunit A</fullName>
    </recommendedName>
</protein>
<evidence type="ECO:0000256" key="1">
    <source>
        <dbReference type="ARBA" id="ARBA00004123"/>
    </source>
</evidence>
<accession>A0AAF0EL74</accession>
<evidence type="ECO:0000313" key="8">
    <source>
        <dbReference type="EMBL" id="WFD27433.1"/>
    </source>
</evidence>
<evidence type="ECO:0000256" key="5">
    <source>
        <dbReference type="SAM" id="MobiDB-lite"/>
    </source>
</evidence>
<feature type="compositionally biased region" description="Basic and acidic residues" evidence="5">
    <location>
        <begin position="251"/>
        <end position="281"/>
    </location>
</feature>
<dbReference type="InterPro" id="IPR048800">
    <property type="entry name" value="Cac1-like_C"/>
</dbReference>
<evidence type="ECO:0000256" key="3">
    <source>
        <dbReference type="ARBA" id="ARBA00023204"/>
    </source>
</evidence>
<feature type="compositionally biased region" description="Low complexity" evidence="5">
    <location>
        <begin position="225"/>
        <end position="241"/>
    </location>
</feature>
<reference evidence="8" key="1">
    <citation type="submission" date="2023-03" db="EMBL/GenBank/DDBJ databases">
        <title>Mating type loci evolution in Malassezia.</title>
        <authorList>
            <person name="Coelho M.A."/>
        </authorList>
    </citation>
    <scope>NUCLEOTIDE SEQUENCE</scope>
    <source>
        <strain evidence="8">CBS 9557</strain>
    </source>
</reference>
<dbReference type="PANTHER" id="PTHR15272:SF0">
    <property type="entry name" value="CHROMATIN ASSEMBLY FACTOR 1 SUBUNIT A"/>
    <property type="match status" value="1"/>
</dbReference>
<feature type="domain" description="Chromatin assembly factor 1 subunit A dimerization" evidence="6">
    <location>
        <begin position="413"/>
        <end position="480"/>
    </location>
</feature>
<feature type="region of interest" description="Disordered" evidence="5">
    <location>
        <begin position="456"/>
        <end position="491"/>
    </location>
</feature>
<feature type="compositionally biased region" description="Polar residues" evidence="5">
    <location>
        <begin position="288"/>
        <end position="297"/>
    </location>
</feature>
<keyword evidence="9" id="KW-1185">Reference proteome</keyword>
<feature type="region of interest" description="Disordered" evidence="5">
    <location>
        <begin position="203"/>
        <end position="309"/>
    </location>
</feature>
<evidence type="ECO:0000256" key="4">
    <source>
        <dbReference type="ARBA" id="ARBA00023242"/>
    </source>
</evidence>
<dbReference type="GO" id="GO:0033186">
    <property type="term" value="C:CAF-1 complex"/>
    <property type="evidence" value="ECO:0007669"/>
    <property type="project" value="TreeGrafter"/>
</dbReference>
<feature type="compositionally biased region" description="Basic and acidic residues" evidence="5">
    <location>
        <begin position="300"/>
        <end position="309"/>
    </location>
</feature>
<dbReference type="Proteomes" id="UP001213623">
    <property type="component" value="Chromosome 4"/>
</dbReference>
<evidence type="ECO:0000313" key="9">
    <source>
        <dbReference type="Proteomes" id="UP001213623"/>
    </source>
</evidence>
<dbReference type="InterPro" id="IPR022043">
    <property type="entry name" value="CAF1A_DD"/>
</dbReference>
<sequence>MDDSKGLPPDAVQPSPERTKRKAEDSSSRGSPKQAKKDLSLVQLKGSRLLLKQKAVAWDRTMPVLRAEALDEMPEVHLRLIASLAQESDKSEVDLTKSIRATLMPEGSEVTTTAGNKVDVLSLSTIQASLQRIAQRINYGVEVGPEDDTVPSSLQIWRWEVHDLELLPKENLDKLVARREERQQAKYQVKELLESMSPEKYQSLFQSKKKTSAKPPSQEEEAPPERGSSPPAPSAASPNEAETSKPVTPAPKEKSERSKLRESRRAERQAKEEKEEKDKQAQVRLFNSFFQQPTTKASSKKGEDEDQKTDFEKTFLPCEFKNMAEPNKFYHAIDDGLLQQIDQRTRTPADLLSEFLHTYARPKKVRPRGIFPPVQVREIMKAVTESDVLGGNAEEQAKRGLEKLNNRQLLPIKLLQFQSDRRPGWVGTFTRSSKFITARRPLGQDPLVLDYSYDSDAEWEDMEEGENVDPLDEREDDESVAGSEEDSEMDDWLEDDLEEEDEAVPLTESAASLDTPASVSSSRSALLSSAPASVNTLKPKKKLKLLGRRFDTKLVPYITGPHWESTWGEPSHESFAPYQIRFLNEAYVGLDPFSFLARTMATDAEDMPTEKEKPGPNANVVSAVQAPQSSPAPTRTTKFHFPDTHLSELLDRIQGSTRSKPALVEDLREHFAASIKGVSKTAIEARLNECAARESKKPGAKWVIKDEWKVRTDKLMAEL</sequence>
<keyword evidence="2" id="KW-0227">DNA damage</keyword>
<evidence type="ECO:0000259" key="6">
    <source>
        <dbReference type="Pfam" id="PF12253"/>
    </source>
</evidence>
<proteinExistence type="predicted"/>
<dbReference type="PANTHER" id="PTHR15272">
    <property type="entry name" value="CHROMATIN ASSEMBLY FACTOR 1 SUBUNIT A CAF-1 SUBUNIT A"/>
    <property type="match status" value="1"/>
</dbReference>
<feature type="region of interest" description="Disordered" evidence="5">
    <location>
        <begin position="1"/>
        <end position="38"/>
    </location>
</feature>
<name>A0AAF0EL74_9BASI</name>
<keyword evidence="4" id="KW-0539">Nucleus</keyword>
<keyword evidence="3" id="KW-0234">DNA repair</keyword>
<dbReference type="Pfam" id="PF12253">
    <property type="entry name" value="CAF1A_dimeriz"/>
    <property type="match status" value="1"/>
</dbReference>